<sequence length="60" mass="6353">MAHRISAPDRHAALLETAIKWVALGMLAVLLSGALFWISPMQTEGDAGAQDYQASSPATD</sequence>
<evidence type="ECO:0000313" key="3">
    <source>
        <dbReference type="Proteomes" id="UP000239772"/>
    </source>
</evidence>
<dbReference type="AlphaFoldDB" id="A0A2T1HPF3"/>
<organism evidence="2 3">
    <name type="scientific">Alsobacter soli</name>
    <dbReference type="NCBI Taxonomy" id="2109933"/>
    <lineage>
        <taxon>Bacteria</taxon>
        <taxon>Pseudomonadati</taxon>
        <taxon>Pseudomonadota</taxon>
        <taxon>Alphaproteobacteria</taxon>
        <taxon>Hyphomicrobiales</taxon>
        <taxon>Alsobacteraceae</taxon>
        <taxon>Alsobacter</taxon>
    </lineage>
</organism>
<dbReference type="RefSeq" id="WP_106338613.1">
    <property type="nucleotide sequence ID" value="NZ_PVZS01000024.1"/>
</dbReference>
<name>A0A2T1HPF3_9HYPH</name>
<reference evidence="3" key="1">
    <citation type="submission" date="2018-03" db="EMBL/GenBank/DDBJ databases">
        <authorList>
            <person name="Sun L."/>
            <person name="Liu H."/>
            <person name="Chen W."/>
            <person name="Huang K."/>
            <person name="Liu W."/>
            <person name="Gao X."/>
        </authorList>
    </citation>
    <scope>NUCLEOTIDE SEQUENCE [LARGE SCALE GENOMIC DNA]</scope>
    <source>
        <strain evidence="3">SH9</strain>
    </source>
</reference>
<proteinExistence type="predicted"/>
<gene>
    <name evidence="2" type="ORF">SLNSH_18555</name>
</gene>
<evidence type="ECO:0000313" key="2">
    <source>
        <dbReference type="EMBL" id="PSC03513.1"/>
    </source>
</evidence>
<dbReference type="EMBL" id="PVZS01000024">
    <property type="protein sequence ID" value="PSC03513.1"/>
    <property type="molecule type" value="Genomic_DNA"/>
</dbReference>
<dbReference type="Proteomes" id="UP000239772">
    <property type="component" value="Unassembled WGS sequence"/>
</dbReference>
<keyword evidence="3" id="KW-1185">Reference proteome</keyword>
<protein>
    <submittedName>
        <fullName evidence="2">Uncharacterized protein</fullName>
    </submittedName>
</protein>
<feature type="transmembrane region" description="Helical" evidence="1">
    <location>
        <begin position="21"/>
        <end position="38"/>
    </location>
</feature>
<evidence type="ECO:0000256" key="1">
    <source>
        <dbReference type="SAM" id="Phobius"/>
    </source>
</evidence>
<comment type="caution">
    <text evidence="2">The sequence shown here is derived from an EMBL/GenBank/DDBJ whole genome shotgun (WGS) entry which is preliminary data.</text>
</comment>
<keyword evidence="1" id="KW-1133">Transmembrane helix</keyword>
<keyword evidence="1" id="KW-0812">Transmembrane</keyword>
<keyword evidence="1" id="KW-0472">Membrane</keyword>
<accession>A0A2T1HPF3</accession>